<feature type="signal peptide" evidence="1">
    <location>
        <begin position="1"/>
        <end position="21"/>
    </location>
</feature>
<name>A0A197JXW8_9FUNG</name>
<feature type="domain" description="SCP" evidence="2">
    <location>
        <begin position="37"/>
        <end position="181"/>
    </location>
</feature>
<dbReference type="Pfam" id="PF00188">
    <property type="entry name" value="CAP"/>
    <property type="match status" value="1"/>
</dbReference>
<dbReference type="SUPFAM" id="SSF55797">
    <property type="entry name" value="PR-1-like"/>
    <property type="match status" value="1"/>
</dbReference>
<feature type="chain" id="PRO_5008276371" evidence="1">
    <location>
        <begin position="22"/>
        <end position="202"/>
    </location>
</feature>
<evidence type="ECO:0000313" key="3">
    <source>
        <dbReference type="EMBL" id="OAQ29104.1"/>
    </source>
</evidence>
<dbReference type="SMART" id="SM00198">
    <property type="entry name" value="SCP"/>
    <property type="match status" value="1"/>
</dbReference>
<dbReference type="PANTHER" id="PTHR10334">
    <property type="entry name" value="CYSTEINE-RICH SECRETORY PROTEIN-RELATED"/>
    <property type="match status" value="1"/>
</dbReference>
<dbReference type="OrthoDB" id="337038at2759"/>
<dbReference type="InterPro" id="IPR001283">
    <property type="entry name" value="CRISP-related"/>
</dbReference>
<organism evidence="3 4">
    <name type="scientific">Linnemannia elongata AG-77</name>
    <dbReference type="NCBI Taxonomy" id="1314771"/>
    <lineage>
        <taxon>Eukaryota</taxon>
        <taxon>Fungi</taxon>
        <taxon>Fungi incertae sedis</taxon>
        <taxon>Mucoromycota</taxon>
        <taxon>Mortierellomycotina</taxon>
        <taxon>Mortierellomycetes</taxon>
        <taxon>Mortierellales</taxon>
        <taxon>Mortierellaceae</taxon>
        <taxon>Linnemannia</taxon>
    </lineage>
</organism>
<keyword evidence="4" id="KW-1185">Reference proteome</keyword>
<sequence length="202" mass="22772">MVAVNPLVLLVIYCIAHFATGASYCPNSSLIFDIGILPGQEVLNSHNRLRRLLNVPPLVWDEALARKAQNALLICDMQRELVTDDRWPWVGGNTYFLYTPVPWSTGFNITEVVQAWSNECQDYIYGSEFSYETDYTQLMWAKSTHVGCAGISYYRPDPYFPTLNYVKSYYCAYGPGGNGVGELPYVANFRLAPGFCHQPISV</sequence>
<dbReference type="AlphaFoldDB" id="A0A197JXW8"/>
<dbReference type="STRING" id="1314771.A0A197JXW8"/>
<reference evidence="3 4" key="1">
    <citation type="submission" date="2016-05" db="EMBL/GenBank/DDBJ databases">
        <title>Genome sequencing reveals origins of a unique bacterial endosymbiosis in the earliest lineages of terrestrial Fungi.</title>
        <authorList>
            <consortium name="DOE Joint Genome Institute"/>
            <person name="Uehling J."/>
            <person name="Gryganskyi A."/>
            <person name="Hameed K."/>
            <person name="Tschaplinski T."/>
            <person name="Misztal P."/>
            <person name="Wu S."/>
            <person name="Desiro A."/>
            <person name="Vande Pol N."/>
            <person name="Du Z.-Y."/>
            <person name="Zienkiewicz A."/>
            <person name="Zienkiewicz K."/>
            <person name="Morin E."/>
            <person name="Tisserant E."/>
            <person name="Splivallo R."/>
            <person name="Hainaut M."/>
            <person name="Henrissat B."/>
            <person name="Ohm R."/>
            <person name="Kuo A."/>
            <person name="Yan J."/>
            <person name="Lipzen A."/>
            <person name="Nolan M."/>
            <person name="Labutti K."/>
            <person name="Barry K."/>
            <person name="Goldstein A."/>
            <person name="Labbe J."/>
            <person name="Schadt C."/>
            <person name="Tuskan G."/>
            <person name="Grigoriev I."/>
            <person name="Martin F."/>
            <person name="Vilgalys R."/>
            <person name="Bonito G."/>
        </authorList>
    </citation>
    <scope>NUCLEOTIDE SEQUENCE [LARGE SCALE GENOMIC DNA]</scope>
    <source>
        <strain evidence="3 4">AG-77</strain>
    </source>
</reference>
<evidence type="ECO:0000259" key="2">
    <source>
        <dbReference type="SMART" id="SM00198"/>
    </source>
</evidence>
<dbReference type="Proteomes" id="UP000078512">
    <property type="component" value="Unassembled WGS sequence"/>
</dbReference>
<dbReference type="EMBL" id="KV442043">
    <property type="protein sequence ID" value="OAQ29104.1"/>
    <property type="molecule type" value="Genomic_DNA"/>
</dbReference>
<dbReference type="PRINTS" id="PR00837">
    <property type="entry name" value="V5TPXLIKE"/>
</dbReference>
<accession>A0A197JXW8</accession>
<keyword evidence="1" id="KW-0732">Signal</keyword>
<protein>
    <submittedName>
        <fullName evidence="3">PR-1-like protein</fullName>
    </submittedName>
</protein>
<gene>
    <name evidence="3" type="ORF">K457DRAFT_155805</name>
</gene>
<dbReference type="CDD" id="cd05380">
    <property type="entry name" value="CAP_euk"/>
    <property type="match status" value="1"/>
</dbReference>
<proteinExistence type="predicted"/>
<dbReference type="Gene3D" id="3.40.33.10">
    <property type="entry name" value="CAP"/>
    <property type="match status" value="1"/>
</dbReference>
<evidence type="ECO:0000256" key="1">
    <source>
        <dbReference type="SAM" id="SignalP"/>
    </source>
</evidence>
<dbReference type="InterPro" id="IPR014044">
    <property type="entry name" value="CAP_dom"/>
</dbReference>
<dbReference type="InterPro" id="IPR035940">
    <property type="entry name" value="CAP_sf"/>
</dbReference>
<evidence type="ECO:0000313" key="4">
    <source>
        <dbReference type="Proteomes" id="UP000078512"/>
    </source>
</evidence>